<evidence type="ECO:0000313" key="4">
    <source>
        <dbReference type="Proteomes" id="UP000326354"/>
    </source>
</evidence>
<organism evidence="3 4">
    <name type="scientific">Uabimicrobium amorphum</name>
    <dbReference type="NCBI Taxonomy" id="2596890"/>
    <lineage>
        <taxon>Bacteria</taxon>
        <taxon>Pseudomonadati</taxon>
        <taxon>Planctomycetota</taxon>
        <taxon>Candidatus Uabimicrobiia</taxon>
        <taxon>Candidatus Uabimicrobiales</taxon>
        <taxon>Candidatus Uabimicrobiaceae</taxon>
        <taxon>Candidatus Uabimicrobium</taxon>
    </lineage>
</organism>
<dbReference type="OrthoDB" id="9797746at2"/>
<dbReference type="Pfam" id="PF13937">
    <property type="entry name" value="DUF4212"/>
    <property type="match status" value="1"/>
</dbReference>
<protein>
    <recommendedName>
        <fullName evidence="2">Sodium symporter small subunit domain-containing protein</fullName>
    </recommendedName>
</protein>
<dbReference type="AlphaFoldDB" id="A0A5S9ISI2"/>
<sequence length="84" mass="10102">MKNKNAYWRANLRLIGICLFIWFLVSFVFAILLVEPLNRFSLGGYKLGFWFSQQGSIYVFVALIFFYSWQMNRIDHQFGVYEEE</sequence>
<feature type="transmembrane region" description="Helical" evidence="1">
    <location>
        <begin position="12"/>
        <end position="34"/>
    </location>
</feature>
<dbReference type="KEGG" id="uam:UABAM_05752"/>
<gene>
    <name evidence="3" type="ORF">UABAM_05752</name>
</gene>
<name>A0A5S9ISI2_UABAM</name>
<feature type="transmembrane region" description="Helical" evidence="1">
    <location>
        <begin position="49"/>
        <end position="69"/>
    </location>
</feature>
<reference evidence="3 4" key="1">
    <citation type="submission" date="2019-08" db="EMBL/GenBank/DDBJ databases">
        <title>Complete genome sequence of Candidatus Uab amorphum.</title>
        <authorList>
            <person name="Shiratori T."/>
            <person name="Suzuki S."/>
            <person name="Kakizawa Y."/>
            <person name="Ishida K."/>
        </authorList>
    </citation>
    <scope>NUCLEOTIDE SEQUENCE [LARGE SCALE GENOMIC DNA]</scope>
    <source>
        <strain evidence="3 4">SRT547</strain>
    </source>
</reference>
<evidence type="ECO:0000256" key="1">
    <source>
        <dbReference type="SAM" id="Phobius"/>
    </source>
</evidence>
<dbReference type="InterPro" id="IPR019886">
    <property type="entry name" value="Na_symporter_ssu"/>
</dbReference>
<proteinExistence type="predicted"/>
<keyword evidence="1" id="KW-1133">Transmembrane helix</keyword>
<keyword evidence="1" id="KW-0812">Transmembrane</keyword>
<dbReference type="RefSeq" id="WP_151971367.1">
    <property type="nucleotide sequence ID" value="NZ_AP019860.1"/>
</dbReference>
<evidence type="ECO:0000259" key="2">
    <source>
        <dbReference type="Pfam" id="PF13937"/>
    </source>
</evidence>
<evidence type="ECO:0000313" key="3">
    <source>
        <dbReference type="EMBL" id="BBM87343.1"/>
    </source>
</evidence>
<keyword evidence="1" id="KW-0472">Membrane</keyword>
<dbReference type="NCBIfam" id="TIGR03647">
    <property type="entry name" value="Na_symport_sm"/>
    <property type="match status" value="1"/>
</dbReference>
<accession>A0A5S9ISI2</accession>
<dbReference type="EMBL" id="AP019860">
    <property type="protein sequence ID" value="BBM87343.1"/>
    <property type="molecule type" value="Genomic_DNA"/>
</dbReference>
<dbReference type="Proteomes" id="UP000326354">
    <property type="component" value="Chromosome"/>
</dbReference>
<feature type="domain" description="Sodium symporter small subunit" evidence="2">
    <location>
        <begin position="5"/>
        <end position="80"/>
    </location>
</feature>
<keyword evidence="4" id="KW-1185">Reference proteome</keyword>